<comment type="subcellular location">
    <subcellularLocation>
        <location evidence="1">Nucleus</location>
    </subcellularLocation>
</comment>
<sequence length="871" mass="97162">MATGVVLPLETRMKAWHDTEHKPRPCPTLNEHSRLLSGSMARPPPGAEPTEDAFSGRQSLPPLSQFLSDAGHPDIFSQTRPQQIRAEPSLPSHASPSNYDVLNNSFRPSDRHQGPSTDPLPQPRNGQPEMHNGHSWSYPSTSLLGTRSAGPGTMTTTLQTDRNSLPVVVREEIVPGRGICYVYDDSTRTHKSSSIDDFNPKWGTTKAGKPRKRLGQACNTCREKKIKCDPSTPKCIQCQKFSRECKFDAMPRLTSRPLDLLSSTPTASSLTGNAHFQHDYASRRGSTASTDLVLQEHQFSGAGPRSSMPIGSLLSPASGDCDDRDESPDSRPPAKKLRTSLSPHPASDGWAPESVGSESWNGSIESSSTISKFCWMVDPYGVDGEITLHYANKYFKHVDGATTCILPRKAFLRWVRECTTKSPIDRMLLYAVLAMGTVFSQHPESRLHQDVFIDIVNNAVLDTGNTLTLQLVQTKLILGLFAFSQGQNNRAWDFCSSALRTALRLTYHTEEGVAHVGAENGLDFGLDHATLKECRRRAFWAAYIMDCFNACCSMPIASISRAECHLRLPCPQPAYQKGEIPVTPFTLFNDPDGQSARPEEIAGVGVLGYLVEIATIFKEVMRRISKSKAQGLEADRLHMQTFQEDALRRLDAWDRLMEKHLRQVRDGREPVNGLHILYHYTAMILRRHMRYSELSKEQIVNNVRGAYGHAREMMVMVQALSNHEEKETPSSRFVTLSPFSGYAITAALDVITAAGTMTDLMDSKSRIMSLLSSGIEALEGLADFWESARRQREMIKQRFGILLDATNKAGTFNRAFYFGESMQSPFDLDQDIVYGLSRPGYLEALGWDDRILRDEDFHRLDRTAENMISKG</sequence>
<feature type="domain" description="Zn(2)-C6 fungal-type" evidence="8">
    <location>
        <begin position="217"/>
        <end position="247"/>
    </location>
</feature>
<dbReference type="PROSITE" id="PS50048">
    <property type="entry name" value="ZN2_CY6_FUNGAL_2"/>
    <property type="match status" value="1"/>
</dbReference>
<dbReference type="Gene3D" id="4.10.240.10">
    <property type="entry name" value="Zn(2)-C6 fungal-type DNA-binding domain"/>
    <property type="match status" value="1"/>
</dbReference>
<dbReference type="Proteomes" id="UP000054266">
    <property type="component" value="Unassembled WGS sequence"/>
</dbReference>
<feature type="compositionally biased region" description="Polar residues" evidence="7">
    <location>
        <begin position="153"/>
        <end position="163"/>
    </location>
</feature>
<dbReference type="GO" id="GO:0000981">
    <property type="term" value="F:DNA-binding transcription factor activity, RNA polymerase II-specific"/>
    <property type="evidence" value="ECO:0007669"/>
    <property type="project" value="InterPro"/>
</dbReference>
<keyword evidence="10" id="KW-1185">Reference proteome</keyword>
<dbReference type="GO" id="GO:0005634">
    <property type="term" value="C:nucleus"/>
    <property type="evidence" value="ECO:0007669"/>
    <property type="project" value="UniProtKB-SubCell"/>
</dbReference>
<evidence type="ECO:0000256" key="1">
    <source>
        <dbReference type="ARBA" id="ARBA00004123"/>
    </source>
</evidence>
<evidence type="ECO:0000313" key="9">
    <source>
        <dbReference type="EMBL" id="KIW68306.1"/>
    </source>
</evidence>
<dbReference type="STRING" id="5601.A0A0D2CSZ7"/>
<feature type="region of interest" description="Disordered" evidence="7">
    <location>
        <begin position="299"/>
        <end position="357"/>
    </location>
</feature>
<dbReference type="SMART" id="SM00066">
    <property type="entry name" value="GAL4"/>
    <property type="match status" value="1"/>
</dbReference>
<dbReference type="Pfam" id="PF00172">
    <property type="entry name" value="Zn_clus"/>
    <property type="match status" value="1"/>
</dbReference>
<dbReference type="InterPro" id="IPR007219">
    <property type="entry name" value="XnlR_reg_dom"/>
</dbReference>
<dbReference type="InterPro" id="IPR001138">
    <property type="entry name" value="Zn2Cys6_DnaBD"/>
</dbReference>
<evidence type="ECO:0000256" key="3">
    <source>
        <dbReference type="ARBA" id="ARBA00023015"/>
    </source>
</evidence>
<keyword evidence="2" id="KW-0479">Metal-binding</keyword>
<keyword evidence="5" id="KW-0804">Transcription</keyword>
<dbReference type="GO" id="GO:0003677">
    <property type="term" value="F:DNA binding"/>
    <property type="evidence" value="ECO:0007669"/>
    <property type="project" value="UniProtKB-KW"/>
</dbReference>
<evidence type="ECO:0000256" key="4">
    <source>
        <dbReference type="ARBA" id="ARBA00023125"/>
    </source>
</evidence>
<evidence type="ECO:0000256" key="5">
    <source>
        <dbReference type="ARBA" id="ARBA00023163"/>
    </source>
</evidence>
<accession>A0A0D2CSZ7</accession>
<dbReference type="CDD" id="cd12148">
    <property type="entry name" value="fungal_TF_MHR"/>
    <property type="match status" value="1"/>
</dbReference>
<dbReference type="SMART" id="SM00906">
    <property type="entry name" value="Fungal_trans"/>
    <property type="match status" value="1"/>
</dbReference>
<evidence type="ECO:0000259" key="8">
    <source>
        <dbReference type="PROSITE" id="PS50048"/>
    </source>
</evidence>
<keyword evidence="4" id="KW-0238">DNA-binding</keyword>
<dbReference type="GO" id="GO:0006351">
    <property type="term" value="P:DNA-templated transcription"/>
    <property type="evidence" value="ECO:0007669"/>
    <property type="project" value="InterPro"/>
</dbReference>
<reference evidence="9 10" key="1">
    <citation type="submission" date="2015-01" db="EMBL/GenBank/DDBJ databases">
        <title>The Genome Sequence of Capronia semiimmersa CBS27337.</title>
        <authorList>
            <consortium name="The Broad Institute Genomics Platform"/>
            <person name="Cuomo C."/>
            <person name="de Hoog S."/>
            <person name="Gorbushina A."/>
            <person name="Stielow B."/>
            <person name="Teixiera M."/>
            <person name="Abouelleil A."/>
            <person name="Chapman S.B."/>
            <person name="Priest M."/>
            <person name="Young S.K."/>
            <person name="Wortman J."/>
            <person name="Nusbaum C."/>
            <person name="Birren B."/>
        </authorList>
    </citation>
    <scope>NUCLEOTIDE SEQUENCE [LARGE SCALE GENOMIC DNA]</scope>
    <source>
        <strain evidence="9 10">CBS 27337</strain>
    </source>
</reference>
<keyword evidence="3" id="KW-0805">Transcription regulation</keyword>
<dbReference type="PANTHER" id="PTHR47338:SF11">
    <property type="entry name" value="ZN(II)2CYS6 TRANSCRIPTION FACTOR (EUROFUNG)"/>
    <property type="match status" value="1"/>
</dbReference>
<proteinExistence type="predicted"/>
<dbReference type="GO" id="GO:0008270">
    <property type="term" value="F:zinc ion binding"/>
    <property type="evidence" value="ECO:0007669"/>
    <property type="project" value="InterPro"/>
</dbReference>
<keyword evidence="6" id="KW-0539">Nucleus</keyword>
<dbReference type="AlphaFoldDB" id="A0A0D2CSZ7"/>
<name>A0A0D2CSZ7_9EURO</name>
<organism evidence="9 10">
    <name type="scientific">Phialophora macrospora</name>
    <dbReference type="NCBI Taxonomy" id="1851006"/>
    <lineage>
        <taxon>Eukaryota</taxon>
        <taxon>Fungi</taxon>
        <taxon>Dikarya</taxon>
        <taxon>Ascomycota</taxon>
        <taxon>Pezizomycotina</taxon>
        <taxon>Eurotiomycetes</taxon>
        <taxon>Chaetothyriomycetidae</taxon>
        <taxon>Chaetothyriales</taxon>
        <taxon>Herpotrichiellaceae</taxon>
        <taxon>Phialophora</taxon>
    </lineage>
</organism>
<feature type="compositionally biased region" description="Polar residues" evidence="7">
    <location>
        <begin position="134"/>
        <end position="145"/>
    </location>
</feature>
<feature type="region of interest" description="Disordered" evidence="7">
    <location>
        <begin position="16"/>
        <end position="163"/>
    </location>
</feature>
<dbReference type="Pfam" id="PF04082">
    <property type="entry name" value="Fungal_trans"/>
    <property type="match status" value="1"/>
</dbReference>
<feature type="compositionally biased region" description="Polar residues" evidence="7">
    <location>
        <begin position="92"/>
        <end position="107"/>
    </location>
</feature>
<gene>
    <name evidence="9" type="ORF">PV04_04261</name>
</gene>
<dbReference type="PROSITE" id="PS00463">
    <property type="entry name" value="ZN2_CY6_FUNGAL_1"/>
    <property type="match status" value="1"/>
</dbReference>
<evidence type="ECO:0000256" key="7">
    <source>
        <dbReference type="SAM" id="MobiDB-lite"/>
    </source>
</evidence>
<protein>
    <recommendedName>
        <fullName evidence="8">Zn(2)-C6 fungal-type domain-containing protein</fullName>
    </recommendedName>
</protein>
<dbReference type="InterPro" id="IPR050815">
    <property type="entry name" value="TF_fung"/>
</dbReference>
<dbReference type="SUPFAM" id="SSF57701">
    <property type="entry name" value="Zn2/Cys6 DNA-binding domain"/>
    <property type="match status" value="1"/>
</dbReference>
<dbReference type="InterPro" id="IPR036864">
    <property type="entry name" value="Zn2-C6_fun-type_DNA-bd_sf"/>
</dbReference>
<evidence type="ECO:0000256" key="2">
    <source>
        <dbReference type="ARBA" id="ARBA00022723"/>
    </source>
</evidence>
<evidence type="ECO:0000313" key="10">
    <source>
        <dbReference type="Proteomes" id="UP000054266"/>
    </source>
</evidence>
<dbReference type="HOGENOM" id="CLU_008335_0_0_1"/>
<dbReference type="EMBL" id="KN846958">
    <property type="protein sequence ID" value="KIW68306.1"/>
    <property type="molecule type" value="Genomic_DNA"/>
</dbReference>
<dbReference type="PANTHER" id="PTHR47338">
    <property type="entry name" value="ZN(II)2CYS6 TRANSCRIPTION FACTOR (EUROFUNG)-RELATED"/>
    <property type="match status" value="1"/>
</dbReference>
<dbReference type="CDD" id="cd00067">
    <property type="entry name" value="GAL4"/>
    <property type="match status" value="1"/>
</dbReference>
<feature type="compositionally biased region" description="Polar residues" evidence="7">
    <location>
        <begin position="56"/>
        <end position="67"/>
    </location>
</feature>
<evidence type="ECO:0000256" key="6">
    <source>
        <dbReference type="ARBA" id="ARBA00023242"/>
    </source>
</evidence>